<dbReference type="PROSITE" id="PS50076">
    <property type="entry name" value="DNAJ_2"/>
    <property type="match status" value="1"/>
</dbReference>
<evidence type="ECO:0000259" key="2">
    <source>
        <dbReference type="PROSITE" id="PS50076"/>
    </source>
</evidence>
<dbReference type="Pfam" id="PF00226">
    <property type="entry name" value="DnaJ"/>
    <property type="match status" value="1"/>
</dbReference>
<dbReference type="InterPro" id="IPR018253">
    <property type="entry name" value="DnaJ_domain_CS"/>
</dbReference>
<dbReference type="Proteomes" id="UP001562425">
    <property type="component" value="Unassembled WGS sequence"/>
</dbReference>
<evidence type="ECO:0000256" key="1">
    <source>
        <dbReference type="ARBA" id="ARBA00023186"/>
    </source>
</evidence>
<dbReference type="CDD" id="cd06257">
    <property type="entry name" value="DnaJ"/>
    <property type="match status" value="1"/>
</dbReference>
<evidence type="ECO:0000313" key="3">
    <source>
        <dbReference type="EMBL" id="KAL1400601.1"/>
    </source>
</evidence>
<dbReference type="InterPro" id="IPR036869">
    <property type="entry name" value="J_dom_sf"/>
</dbReference>
<reference evidence="3 4" key="1">
    <citation type="submission" date="2024-05" db="EMBL/GenBank/DDBJ databases">
        <title>Culex pipiens pipiens assembly and annotation.</title>
        <authorList>
            <person name="Alout H."/>
            <person name="Durand T."/>
        </authorList>
    </citation>
    <scope>NUCLEOTIDE SEQUENCE [LARGE SCALE GENOMIC DNA]</scope>
    <source>
        <strain evidence="3">HA-2024</strain>
        <tissue evidence="3">Whole body</tissue>
    </source>
</reference>
<proteinExistence type="predicted"/>
<dbReference type="FunFam" id="2.60.260.20:FF:000026">
    <property type="entry name" value="Uncharacterized protein, isoform B"/>
    <property type="match status" value="1"/>
</dbReference>
<dbReference type="InterPro" id="IPR051339">
    <property type="entry name" value="DnaJ_subfamily_B"/>
</dbReference>
<sequence length="383" mass="41816">MMGFRGEFCDKLWNKRRRTGSAMGKDYYKVLGVARGANDDEIKKAYRKLALKYHPDKNKSPQAEERFKEVAEAYEVLSDKKKRDIYDQYGEEGLRGGMGGMGGGGGGGGHDGGSFTYQFHGDPRATFAQFFGTSDPFGVFFGNDGGGSNMFYTDMGGEMDDPFGFGGGRGGGMGGGFPGAFRSQSFNVQGSPNRKHKAQDPPIEHDLYVTLEDVNGGCQKKMKISKMVMAHDGGARKEEKILNINVKPGWKAGTKITFPREGDQVPGKIPADIVFIIRDKPHQYFKREGSDIKYTSKISLRQSLCGTVVKVPTLSGESLSISTVGEIVKPNTVKRLQGRGLPFPKEPSRKGDLLVAFDIQFPNALNQNAKDILADLLPVEGGQ</sequence>
<organism evidence="3 4">
    <name type="scientific">Culex pipiens pipiens</name>
    <name type="common">Northern house mosquito</name>
    <dbReference type="NCBI Taxonomy" id="38569"/>
    <lineage>
        <taxon>Eukaryota</taxon>
        <taxon>Metazoa</taxon>
        <taxon>Ecdysozoa</taxon>
        <taxon>Arthropoda</taxon>
        <taxon>Hexapoda</taxon>
        <taxon>Insecta</taxon>
        <taxon>Pterygota</taxon>
        <taxon>Neoptera</taxon>
        <taxon>Endopterygota</taxon>
        <taxon>Diptera</taxon>
        <taxon>Nematocera</taxon>
        <taxon>Culicoidea</taxon>
        <taxon>Culicidae</taxon>
        <taxon>Culicinae</taxon>
        <taxon>Culicini</taxon>
        <taxon>Culex</taxon>
        <taxon>Culex</taxon>
    </lineage>
</organism>
<dbReference type="CDD" id="cd10747">
    <property type="entry name" value="DnaJ_C"/>
    <property type="match status" value="1"/>
</dbReference>
<dbReference type="FunFam" id="2.60.260.20:FF:000002">
    <property type="entry name" value="Dnaj homolog subfamily b member"/>
    <property type="match status" value="1"/>
</dbReference>
<dbReference type="PROSITE" id="PS00636">
    <property type="entry name" value="DNAJ_1"/>
    <property type="match status" value="1"/>
</dbReference>
<dbReference type="Pfam" id="PF01556">
    <property type="entry name" value="DnaJ_C"/>
    <property type="match status" value="1"/>
</dbReference>
<gene>
    <name evidence="3" type="ORF">pipiens_002045</name>
</gene>
<keyword evidence="1" id="KW-0143">Chaperone</keyword>
<dbReference type="Gene3D" id="1.10.287.110">
    <property type="entry name" value="DnaJ domain"/>
    <property type="match status" value="1"/>
</dbReference>
<dbReference type="PANTHER" id="PTHR24078:SF576">
    <property type="entry name" value="AT19485P-RELATED"/>
    <property type="match status" value="1"/>
</dbReference>
<dbReference type="AlphaFoldDB" id="A0ABD1DLM6"/>
<name>A0ABD1DLM6_CULPP</name>
<dbReference type="FunFam" id="1.10.287.110:FF:000033">
    <property type="entry name" value="dnaJ homolog subfamily B member 13"/>
    <property type="match status" value="1"/>
</dbReference>
<comment type="caution">
    <text evidence="3">The sequence shown here is derived from an EMBL/GenBank/DDBJ whole genome shotgun (WGS) entry which is preliminary data.</text>
</comment>
<keyword evidence="4" id="KW-1185">Reference proteome</keyword>
<protein>
    <recommendedName>
        <fullName evidence="2">J domain-containing protein</fullName>
    </recommendedName>
</protein>
<dbReference type="InterPro" id="IPR002939">
    <property type="entry name" value="DnaJ_C"/>
</dbReference>
<dbReference type="PRINTS" id="PR00625">
    <property type="entry name" value="JDOMAIN"/>
</dbReference>
<dbReference type="SMART" id="SM00271">
    <property type="entry name" value="DnaJ"/>
    <property type="match status" value="1"/>
</dbReference>
<dbReference type="Gene3D" id="2.60.260.20">
    <property type="entry name" value="Urease metallochaperone UreE, N-terminal domain"/>
    <property type="match status" value="2"/>
</dbReference>
<accession>A0ABD1DLM6</accession>
<dbReference type="InterPro" id="IPR008971">
    <property type="entry name" value="HSP40/DnaJ_pept-bd"/>
</dbReference>
<dbReference type="SUPFAM" id="SSF46565">
    <property type="entry name" value="Chaperone J-domain"/>
    <property type="match status" value="1"/>
</dbReference>
<dbReference type="SUPFAM" id="SSF49493">
    <property type="entry name" value="HSP40/DnaJ peptide-binding domain"/>
    <property type="match status" value="2"/>
</dbReference>
<dbReference type="EMBL" id="JBEHCU010005189">
    <property type="protein sequence ID" value="KAL1400601.1"/>
    <property type="molecule type" value="Genomic_DNA"/>
</dbReference>
<dbReference type="PANTHER" id="PTHR24078">
    <property type="entry name" value="DNAJ HOMOLOG SUBFAMILY C MEMBER"/>
    <property type="match status" value="1"/>
</dbReference>
<feature type="domain" description="J" evidence="2">
    <location>
        <begin position="26"/>
        <end position="90"/>
    </location>
</feature>
<dbReference type="InterPro" id="IPR001623">
    <property type="entry name" value="DnaJ_domain"/>
</dbReference>
<evidence type="ECO:0000313" key="4">
    <source>
        <dbReference type="Proteomes" id="UP001562425"/>
    </source>
</evidence>